<keyword evidence="5" id="KW-0479">Metal-binding</keyword>
<organism evidence="13 14">
    <name type="scientific">Bugula neritina</name>
    <name type="common">Brown bryozoan</name>
    <name type="synonym">Sertularia neritina</name>
    <dbReference type="NCBI Taxonomy" id="10212"/>
    <lineage>
        <taxon>Eukaryota</taxon>
        <taxon>Metazoa</taxon>
        <taxon>Spiralia</taxon>
        <taxon>Lophotrochozoa</taxon>
        <taxon>Bryozoa</taxon>
        <taxon>Gymnolaemata</taxon>
        <taxon>Cheilostomatida</taxon>
        <taxon>Flustrina</taxon>
        <taxon>Buguloidea</taxon>
        <taxon>Bugulidae</taxon>
        <taxon>Bugula</taxon>
    </lineage>
</organism>
<dbReference type="SUPFAM" id="SSF46934">
    <property type="entry name" value="UBA-like"/>
    <property type="match status" value="1"/>
</dbReference>
<dbReference type="GO" id="GO:0070260">
    <property type="term" value="F:5'-tyrosyl-DNA phosphodiesterase activity"/>
    <property type="evidence" value="ECO:0007669"/>
    <property type="project" value="TreeGrafter"/>
</dbReference>
<name>A0A7J7IZU2_BUGNE</name>
<evidence type="ECO:0000256" key="2">
    <source>
        <dbReference type="ARBA" id="ARBA00001946"/>
    </source>
</evidence>
<dbReference type="InterPro" id="IPR009060">
    <property type="entry name" value="UBA-like_sf"/>
</dbReference>
<evidence type="ECO:0000313" key="13">
    <source>
        <dbReference type="EMBL" id="KAF6019410.1"/>
    </source>
</evidence>
<dbReference type="Proteomes" id="UP000593567">
    <property type="component" value="Unassembled WGS sequence"/>
</dbReference>
<feature type="domain" description="Endonuclease/exonuclease/phosphatase" evidence="12">
    <location>
        <begin position="83"/>
        <end position="246"/>
    </location>
</feature>
<keyword evidence="11" id="KW-0812">Transmembrane</keyword>
<dbReference type="GO" id="GO:0004518">
    <property type="term" value="F:nuclease activity"/>
    <property type="evidence" value="ECO:0007669"/>
    <property type="project" value="UniProtKB-KW"/>
</dbReference>
<dbReference type="Gene3D" id="1.10.8.10">
    <property type="entry name" value="DNA helicase RuvA subunit, C-terminal domain"/>
    <property type="match status" value="1"/>
</dbReference>
<dbReference type="PANTHER" id="PTHR15822">
    <property type="entry name" value="TRAF AND TNF RECEPTOR-ASSOCIATED PROTEIN"/>
    <property type="match status" value="1"/>
</dbReference>
<evidence type="ECO:0000256" key="5">
    <source>
        <dbReference type="ARBA" id="ARBA00022723"/>
    </source>
</evidence>
<proteinExistence type="predicted"/>
<keyword evidence="11" id="KW-0472">Membrane</keyword>
<comment type="cofactor">
    <cofactor evidence="1">
        <name>Mn(2+)</name>
        <dbReference type="ChEBI" id="CHEBI:29035"/>
    </cofactor>
</comment>
<dbReference type="InterPro" id="IPR051547">
    <property type="entry name" value="TDP2-like"/>
</dbReference>
<dbReference type="OrthoDB" id="9975959at2759"/>
<evidence type="ECO:0000256" key="3">
    <source>
        <dbReference type="ARBA" id="ARBA00004322"/>
    </source>
</evidence>
<feature type="transmembrane region" description="Helical" evidence="11">
    <location>
        <begin position="274"/>
        <end position="291"/>
    </location>
</feature>
<dbReference type="InterPro" id="IPR036691">
    <property type="entry name" value="Endo/exonu/phosph_ase_sf"/>
</dbReference>
<dbReference type="GO" id="GO:0046872">
    <property type="term" value="F:metal ion binding"/>
    <property type="evidence" value="ECO:0007669"/>
    <property type="project" value="UniProtKB-KW"/>
</dbReference>
<dbReference type="Pfam" id="PF03372">
    <property type="entry name" value="Exo_endo_phos"/>
    <property type="match status" value="1"/>
</dbReference>
<evidence type="ECO:0000256" key="4">
    <source>
        <dbReference type="ARBA" id="ARBA00022722"/>
    </source>
</evidence>
<dbReference type="CDD" id="cd09080">
    <property type="entry name" value="TDP2"/>
    <property type="match status" value="1"/>
</dbReference>
<dbReference type="AlphaFoldDB" id="A0A7J7IZU2"/>
<dbReference type="Pfam" id="PF14555">
    <property type="entry name" value="UBA_4"/>
    <property type="match status" value="1"/>
</dbReference>
<dbReference type="SUPFAM" id="SSF56219">
    <property type="entry name" value="DNase I-like"/>
    <property type="match status" value="1"/>
</dbReference>
<dbReference type="Gene3D" id="3.60.10.10">
    <property type="entry name" value="Endonuclease/exonuclease/phosphatase"/>
    <property type="match status" value="1"/>
</dbReference>
<evidence type="ECO:0000256" key="1">
    <source>
        <dbReference type="ARBA" id="ARBA00001936"/>
    </source>
</evidence>
<comment type="caution">
    <text evidence="13">The sequence shown here is derived from an EMBL/GenBank/DDBJ whole genome shotgun (WGS) entry which is preliminary data.</text>
</comment>
<accession>A0A7J7IZU2</accession>
<reference evidence="13" key="1">
    <citation type="submission" date="2020-06" db="EMBL/GenBank/DDBJ databases">
        <title>Draft genome of Bugula neritina, a colonial animal packing powerful symbionts and potential medicines.</title>
        <authorList>
            <person name="Rayko M."/>
        </authorList>
    </citation>
    <scope>NUCLEOTIDE SEQUENCE [LARGE SCALE GENOMIC DNA]</scope>
    <source>
        <strain evidence="13">Kwan_BN1</strain>
    </source>
</reference>
<comment type="cofactor">
    <cofactor evidence="2">
        <name>Mg(2+)</name>
        <dbReference type="ChEBI" id="CHEBI:18420"/>
    </cofactor>
</comment>
<evidence type="ECO:0000313" key="14">
    <source>
        <dbReference type="Proteomes" id="UP000593567"/>
    </source>
</evidence>
<dbReference type="GO" id="GO:0005737">
    <property type="term" value="C:cytoplasm"/>
    <property type="evidence" value="ECO:0007669"/>
    <property type="project" value="TreeGrafter"/>
</dbReference>
<keyword evidence="8" id="KW-0460">Magnesium</keyword>
<dbReference type="GO" id="GO:0003697">
    <property type="term" value="F:single-stranded DNA binding"/>
    <property type="evidence" value="ECO:0007669"/>
    <property type="project" value="TreeGrafter"/>
</dbReference>
<evidence type="ECO:0000256" key="8">
    <source>
        <dbReference type="ARBA" id="ARBA00022842"/>
    </source>
</evidence>
<dbReference type="GO" id="GO:0006302">
    <property type="term" value="P:double-strand break repair"/>
    <property type="evidence" value="ECO:0007669"/>
    <property type="project" value="TreeGrafter"/>
</dbReference>
<keyword evidence="10" id="KW-0539">Nucleus</keyword>
<dbReference type="GO" id="GO:0016605">
    <property type="term" value="C:PML body"/>
    <property type="evidence" value="ECO:0007669"/>
    <property type="project" value="UniProtKB-SubCell"/>
</dbReference>
<dbReference type="InterPro" id="IPR005135">
    <property type="entry name" value="Endo/exonuclease/phosphatase"/>
</dbReference>
<gene>
    <name evidence="13" type="ORF">EB796_022300</name>
</gene>
<keyword evidence="7" id="KW-0378">Hydrolase</keyword>
<evidence type="ECO:0000256" key="11">
    <source>
        <dbReference type="SAM" id="Phobius"/>
    </source>
</evidence>
<keyword evidence="11" id="KW-1133">Transmembrane helix</keyword>
<dbReference type="PANTHER" id="PTHR15822:SF4">
    <property type="entry name" value="TYROSYL-DNA PHOSPHODIESTERASE 2"/>
    <property type="match status" value="1"/>
</dbReference>
<comment type="subcellular location">
    <subcellularLocation>
        <location evidence="3">Nucleus</location>
        <location evidence="3">PML body</location>
    </subcellularLocation>
</comment>
<protein>
    <recommendedName>
        <fullName evidence="12">Endonuclease/exonuclease/phosphatase domain-containing protein</fullName>
    </recommendedName>
</protein>
<sequence length="342" mass="38128">MSDHDSDRELPAAQKCGELCKEFSEITGANSAEAQMYLQQHDWNLEAAIAYYYEDRPSDSDEPSAKIRKSAATCEDPSRLSVLSWNLDGLDNVSLFTRTKAAIETLKKEDADVVFLQEVVHQSWQILQDDLSTLYHLIPASTSDPYFTAVLLKITTVFLDSKKVQPFFTSVMMRKLQILHVNVKGIDVKLMNTHLESTAAHSVERLRQLKICFDEIASTDPKYNVIFGGDLNLNANDMRSATIPKSVVDIWEMLGSKPETRYTWDTSIILTNKWMAQAVLVVGLTASISGVHAPKTLFHMASTLLALKRLKIAANSLVITGGFTAIFTLLLNDTVQLNAINL</sequence>
<keyword evidence="6" id="KW-0227">DNA damage</keyword>
<keyword evidence="4" id="KW-0540">Nuclease</keyword>
<evidence type="ECO:0000259" key="12">
    <source>
        <dbReference type="Pfam" id="PF03372"/>
    </source>
</evidence>
<keyword evidence="14" id="KW-1185">Reference proteome</keyword>
<feature type="transmembrane region" description="Helical" evidence="11">
    <location>
        <begin position="312"/>
        <end position="331"/>
    </location>
</feature>
<evidence type="ECO:0000256" key="6">
    <source>
        <dbReference type="ARBA" id="ARBA00022763"/>
    </source>
</evidence>
<evidence type="ECO:0000256" key="7">
    <source>
        <dbReference type="ARBA" id="ARBA00022801"/>
    </source>
</evidence>
<keyword evidence="9" id="KW-0234">DNA repair</keyword>
<dbReference type="EMBL" id="VXIV02003233">
    <property type="protein sequence ID" value="KAF6019410.1"/>
    <property type="molecule type" value="Genomic_DNA"/>
</dbReference>
<evidence type="ECO:0000256" key="9">
    <source>
        <dbReference type="ARBA" id="ARBA00023204"/>
    </source>
</evidence>
<evidence type="ECO:0000256" key="10">
    <source>
        <dbReference type="ARBA" id="ARBA00023242"/>
    </source>
</evidence>